<organism evidence="2 3">
    <name type="scientific">Brachionus plicatilis</name>
    <name type="common">Marine rotifer</name>
    <name type="synonym">Brachionus muelleri</name>
    <dbReference type="NCBI Taxonomy" id="10195"/>
    <lineage>
        <taxon>Eukaryota</taxon>
        <taxon>Metazoa</taxon>
        <taxon>Spiralia</taxon>
        <taxon>Gnathifera</taxon>
        <taxon>Rotifera</taxon>
        <taxon>Eurotatoria</taxon>
        <taxon>Monogononta</taxon>
        <taxon>Pseudotrocha</taxon>
        <taxon>Ploima</taxon>
        <taxon>Brachionidae</taxon>
        <taxon>Brachionus</taxon>
    </lineage>
</organism>
<dbReference type="SUPFAM" id="SSF49899">
    <property type="entry name" value="Concanavalin A-like lectins/glucanases"/>
    <property type="match status" value="1"/>
</dbReference>
<keyword evidence="3" id="KW-1185">Reference proteome</keyword>
<dbReference type="OrthoDB" id="10204694at2759"/>
<gene>
    <name evidence="2" type="ORF">BpHYR1_001075</name>
</gene>
<evidence type="ECO:0000256" key="1">
    <source>
        <dbReference type="SAM" id="SignalP"/>
    </source>
</evidence>
<evidence type="ECO:0000313" key="3">
    <source>
        <dbReference type="Proteomes" id="UP000276133"/>
    </source>
</evidence>
<feature type="chain" id="PRO_5018170809" evidence="1">
    <location>
        <begin position="20"/>
        <end position="214"/>
    </location>
</feature>
<protein>
    <submittedName>
        <fullName evidence="2">Uncharacterized protein</fullName>
    </submittedName>
</protein>
<dbReference type="Pfam" id="PF13385">
    <property type="entry name" value="Laminin_G_3"/>
    <property type="match status" value="1"/>
</dbReference>
<feature type="signal peptide" evidence="1">
    <location>
        <begin position="1"/>
        <end position="19"/>
    </location>
</feature>
<sequence>MQLVAFRILCLLQIFKTNGGHIFENKKLEQNKLYLLLPNKCSITRLINYWPIENGNTNDLIDSKNMHSPSNAEFTEDRFGNPNSSIILNHGYMIIPSGNYFGNTNNKLFFKIFGEENIQKSVTSNMVVQLNRWYHLAFIQINGKMSIHVDGNQEAYLDTGVSNIFVIKERTNCYFGKSNWNNNPTGNFVYDEIKFFDKELIDEEIKSEFNFGYH</sequence>
<comment type="caution">
    <text evidence="2">The sequence shown here is derived from an EMBL/GenBank/DDBJ whole genome shotgun (WGS) entry which is preliminary data.</text>
</comment>
<accession>A0A3M7S6C6</accession>
<evidence type="ECO:0000313" key="2">
    <source>
        <dbReference type="EMBL" id="RNA31195.1"/>
    </source>
</evidence>
<name>A0A3M7S6C6_BRAPC</name>
<dbReference type="Proteomes" id="UP000276133">
    <property type="component" value="Unassembled WGS sequence"/>
</dbReference>
<dbReference type="AlphaFoldDB" id="A0A3M7S6C6"/>
<dbReference type="InterPro" id="IPR013320">
    <property type="entry name" value="ConA-like_dom_sf"/>
</dbReference>
<reference evidence="2 3" key="1">
    <citation type="journal article" date="2018" name="Sci. Rep.">
        <title>Genomic signatures of local adaptation to the degree of environmental predictability in rotifers.</title>
        <authorList>
            <person name="Franch-Gras L."/>
            <person name="Hahn C."/>
            <person name="Garcia-Roger E.M."/>
            <person name="Carmona M.J."/>
            <person name="Serra M."/>
            <person name="Gomez A."/>
        </authorList>
    </citation>
    <scope>NUCLEOTIDE SEQUENCE [LARGE SCALE GENOMIC DNA]</scope>
    <source>
        <strain evidence="2">HYR1</strain>
    </source>
</reference>
<dbReference type="Gene3D" id="2.60.120.200">
    <property type="match status" value="1"/>
</dbReference>
<proteinExistence type="predicted"/>
<keyword evidence="1" id="KW-0732">Signal</keyword>
<dbReference type="EMBL" id="REGN01001971">
    <property type="protein sequence ID" value="RNA31195.1"/>
    <property type="molecule type" value="Genomic_DNA"/>
</dbReference>